<evidence type="ECO:0000256" key="1">
    <source>
        <dbReference type="ARBA" id="ARBA00022771"/>
    </source>
</evidence>
<dbReference type="Proteomes" id="UP000694888">
    <property type="component" value="Unplaced"/>
</dbReference>
<dbReference type="InterPro" id="IPR001841">
    <property type="entry name" value="Znf_RING"/>
</dbReference>
<keyword evidence="6" id="KW-1185">Reference proteome</keyword>
<dbReference type="Gene3D" id="3.30.40.10">
    <property type="entry name" value="Zinc/RING finger domain, C3HC4 (zinc finger)"/>
    <property type="match status" value="1"/>
</dbReference>
<feature type="compositionally biased region" description="Basic residues" evidence="4">
    <location>
        <begin position="299"/>
        <end position="308"/>
    </location>
</feature>
<dbReference type="GeneID" id="101851908"/>
<keyword evidence="2" id="KW-0862">Zinc</keyword>
<dbReference type="Pfam" id="PF13920">
    <property type="entry name" value="zf-C3HC4_3"/>
    <property type="match status" value="1"/>
</dbReference>
<dbReference type="PROSITE" id="PS50089">
    <property type="entry name" value="ZF_RING_2"/>
    <property type="match status" value="1"/>
</dbReference>
<feature type="compositionally biased region" description="Polar residues" evidence="4">
    <location>
        <begin position="287"/>
        <end position="298"/>
    </location>
</feature>
<gene>
    <name evidence="7" type="primary">LOC101851908</name>
</gene>
<evidence type="ECO:0000259" key="5">
    <source>
        <dbReference type="PROSITE" id="PS50089"/>
    </source>
</evidence>
<feature type="compositionally biased region" description="Polar residues" evidence="4">
    <location>
        <begin position="353"/>
        <end position="370"/>
    </location>
</feature>
<feature type="compositionally biased region" description="Polar residues" evidence="4">
    <location>
        <begin position="310"/>
        <end position="330"/>
    </location>
</feature>
<proteinExistence type="predicted"/>
<keyword evidence="1 3" id="KW-0479">Metal-binding</keyword>
<dbReference type="InterPro" id="IPR013083">
    <property type="entry name" value="Znf_RING/FYVE/PHD"/>
</dbReference>
<evidence type="ECO:0000313" key="7">
    <source>
        <dbReference type="RefSeq" id="XP_012945480.1"/>
    </source>
</evidence>
<feature type="region of interest" description="Disordered" evidence="4">
    <location>
        <begin position="230"/>
        <end position="370"/>
    </location>
</feature>
<name>A0ABM1AD89_APLCA</name>
<accession>A0ABM1AD89</accession>
<evidence type="ECO:0000256" key="3">
    <source>
        <dbReference type="PROSITE-ProRule" id="PRU00175"/>
    </source>
</evidence>
<protein>
    <submittedName>
        <fullName evidence="7">Uncharacterized protein LOC101851908 isoform X1</fullName>
    </submittedName>
</protein>
<organism evidence="6 7">
    <name type="scientific">Aplysia californica</name>
    <name type="common">California sea hare</name>
    <dbReference type="NCBI Taxonomy" id="6500"/>
    <lineage>
        <taxon>Eukaryota</taxon>
        <taxon>Metazoa</taxon>
        <taxon>Spiralia</taxon>
        <taxon>Lophotrochozoa</taxon>
        <taxon>Mollusca</taxon>
        <taxon>Gastropoda</taxon>
        <taxon>Heterobranchia</taxon>
        <taxon>Euthyneura</taxon>
        <taxon>Tectipleura</taxon>
        <taxon>Aplysiida</taxon>
        <taxon>Aplysioidea</taxon>
        <taxon>Aplysiidae</taxon>
        <taxon>Aplysia</taxon>
    </lineage>
</organism>
<evidence type="ECO:0000256" key="2">
    <source>
        <dbReference type="ARBA" id="ARBA00022833"/>
    </source>
</evidence>
<evidence type="ECO:0000256" key="4">
    <source>
        <dbReference type="SAM" id="MobiDB-lite"/>
    </source>
</evidence>
<sequence>MQTFHLPANELFVLRCRICALNISVKVQGRIVLQQAHEVQRSATKRQVRSFLCVVATITCLQDWKDLLLYWWCTWEALTCSVRVYLRSSKSRTILLRLVDTLQSSLSCNPGLLWWGEYSHRVQTTASHSFVAGKRQMASSSSGSTTLSYHKADRFFETWNAPQTSGFSYRVLAMAEETSLSEIQIQFIADFYEHRTGKEISASALIDECDKYTDGQLAFPERLAEVSGGNFSASGGGGGHHSNAHNNPVAGATENNDSGNFNDEDSVDGSVSGGQDVVDRFDIPDGANTSCLGRSGNSRTRKQHKPVHKSNMSSSHRTTTLPVPDTTGQVDSGLGYDTPSDIETDSEVEYRGSESNQVPNGENARTGQMQPEQKERWLLQNVLLALQREHEILDMSRKCNECKTRPRDITFLPCGHFIMCKVCSEPVFECPTCNLDILATAQTFLS</sequence>
<dbReference type="RefSeq" id="XP_012945480.1">
    <property type="nucleotide sequence ID" value="XM_013090026.2"/>
</dbReference>
<evidence type="ECO:0000313" key="6">
    <source>
        <dbReference type="Proteomes" id="UP000694888"/>
    </source>
</evidence>
<feature type="domain" description="RING-type" evidence="5">
    <location>
        <begin position="399"/>
        <end position="434"/>
    </location>
</feature>
<keyword evidence="1 3" id="KW-0863">Zinc-finger</keyword>
<reference evidence="7" key="1">
    <citation type="submission" date="2025-08" db="UniProtKB">
        <authorList>
            <consortium name="RefSeq"/>
        </authorList>
    </citation>
    <scope>IDENTIFICATION</scope>
</reference>